<proteinExistence type="inferred from homology"/>
<feature type="chain" id="PRO_5038301158" description="Subtilisin inhibitor domain-containing protein" evidence="8">
    <location>
        <begin position="20"/>
        <end position="141"/>
    </location>
</feature>
<comment type="subcellular location">
    <subcellularLocation>
        <location evidence="1">Secreted</location>
    </subcellularLocation>
</comment>
<evidence type="ECO:0000313" key="10">
    <source>
        <dbReference type="EMBL" id="MBB3675455.1"/>
    </source>
</evidence>
<name>A0A323V469_9ACTN</name>
<keyword evidence="12" id="KW-1185">Reference proteome</keyword>
<evidence type="ECO:0000256" key="1">
    <source>
        <dbReference type="ARBA" id="ARBA00004613"/>
    </source>
</evidence>
<dbReference type="RefSeq" id="WP_110553972.1">
    <property type="nucleotide sequence ID" value="NZ_JACIBU010000001.1"/>
</dbReference>
<dbReference type="PROSITE" id="PS51257">
    <property type="entry name" value="PROKAR_LIPOPROTEIN"/>
    <property type="match status" value="1"/>
</dbReference>
<feature type="region of interest" description="Disordered" evidence="7">
    <location>
        <begin position="23"/>
        <end position="47"/>
    </location>
</feature>
<keyword evidence="8" id="KW-0732">Signal</keyword>
<keyword evidence="5" id="KW-0722">Serine protease inhibitor</keyword>
<evidence type="ECO:0000259" key="9">
    <source>
        <dbReference type="Pfam" id="PF00720"/>
    </source>
</evidence>
<protein>
    <recommendedName>
        <fullName evidence="9">Subtilisin inhibitor domain-containing protein</fullName>
    </recommendedName>
</protein>
<dbReference type="AlphaFoldDB" id="A0A323V469"/>
<comment type="similarity">
    <text evidence="2">Belongs to the protease inhibitor I16 (SSI) family.</text>
</comment>
<keyword evidence="4" id="KW-0646">Protease inhibitor</keyword>
<dbReference type="Gene3D" id="3.30.350.10">
    <property type="entry name" value="Subtilisin inhibitor-like"/>
    <property type="match status" value="1"/>
</dbReference>
<comment type="caution">
    <text evidence="11">The sequence shown here is derived from an EMBL/GenBank/DDBJ whole genome shotgun (WGS) entry which is preliminary data.</text>
</comment>
<evidence type="ECO:0000256" key="8">
    <source>
        <dbReference type="SAM" id="SignalP"/>
    </source>
</evidence>
<evidence type="ECO:0000256" key="6">
    <source>
        <dbReference type="ARBA" id="ARBA00023157"/>
    </source>
</evidence>
<reference evidence="11 12" key="1">
    <citation type="submission" date="2018-06" db="EMBL/GenBank/DDBJ databases">
        <title>Draft genome sequence of Modestobacter versicolor CP153-2.</title>
        <authorList>
            <person name="Gundlapally S.R."/>
        </authorList>
    </citation>
    <scope>NUCLEOTIDE SEQUENCE [LARGE SCALE GENOMIC DNA]</scope>
    <source>
        <strain evidence="11 12">CP153-2</strain>
    </source>
</reference>
<dbReference type="Pfam" id="PF00720">
    <property type="entry name" value="SSI"/>
    <property type="match status" value="1"/>
</dbReference>
<dbReference type="EMBL" id="JACIBU010000001">
    <property type="protein sequence ID" value="MBB3675455.1"/>
    <property type="molecule type" value="Genomic_DNA"/>
</dbReference>
<evidence type="ECO:0000256" key="4">
    <source>
        <dbReference type="ARBA" id="ARBA00022690"/>
    </source>
</evidence>
<evidence type="ECO:0000313" key="12">
    <source>
        <dbReference type="Proteomes" id="UP000247602"/>
    </source>
</evidence>
<dbReference type="InterPro" id="IPR036819">
    <property type="entry name" value="Subtilisin_inhibitor-like_sf"/>
</dbReference>
<dbReference type="Proteomes" id="UP000247602">
    <property type="component" value="Unassembled WGS sequence"/>
</dbReference>
<reference evidence="10 13" key="2">
    <citation type="submission" date="2020-08" db="EMBL/GenBank/DDBJ databases">
        <title>Sequencing the genomes of 1000 actinobacteria strains.</title>
        <authorList>
            <person name="Klenk H.-P."/>
        </authorList>
    </citation>
    <scope>NUCLEOTIDE SEQUENCE [LARGE SCALE GENOMIC DNA]</scope>
    <source>
        <strain evidence="10 13">DSM 16678</strain>
    </source>
</reference>
<evidence type="ECO:0000256" key="5">
    <source>
        <dbReference type="ARBA" id="ARBA00022900"/>
    </source>
</evidence>
<dbReference type="Proteomes" id="UP000580718">
    <property type="component" value="Unassembled WGS sequence"/>
</dbReference>
<organism evidence="11 12">
    <name type="scientific">Modestobacter versicolor</name>
    <dbReference type="NCBI Taxonomy" id="429133"/>
    <lineage>
        <taxon>Bacteria</taxon>
        <taxon>Bacillati</taxon>
        <taxon>Actinomycetota</taxon>
        <taxon>Actinomycetes</taxon>
        <taxon>Geodermatophilales</taxon>
        <taxon>Geodermatophilaceae</taxon>
        <taxon>Modestobacter</taxon>
    </lineage>
</organism>
<keyword evidence="6" id="KW-1015">Disulfide bond</keyword>
<accession>A0A323V469</accession>
<gene>
    <name evidence="11" type="ORF">DMO24_19855</name>
    <name evidence="10" type="ORF">FHX36_001190</name>
</gene>
<sequence length="141" mass="14645">MRRAVLCLLPLLLAGCAAQDDTAFPGPPEPSSAGPAESFLQVEVDPGDGTPAVAHTLVCQPEPSGTYPDPAAVCDQLEATADPLAPLPADQVCTEQYGGPQTARVTGRWAGEDVSLELARTNGCTIDQWNRLAPLLPVDLG</sequence>
<feature type="domain" description="Subtilisin inhibitor" evidence="9">
    <location>
        <begin position="50"/>
        <end position="117"/>
    </location>
</feature>
<dbReference type="EMBL" id="QKNV01000303">
    <property type="protein sequence ID" value="PZA19595.1"/>
    <property type="molecule type" value="Genomic_DNA"/>
</dbReference>
<dbReference type="InterPro" id="IPR023549">
    <property type="entry name" value="Subtilisin_inhibitor"/>
</dbReference>
<feature type="signal peptide" evidence="8">
    <location>
        <begin position="1"/>
        <end position="19"/>
    </location>
</feature>
<dbReference type="SUPFAM" id="SSF55399">
    <property type="entry name" value="Subtilisin inhibitor"/>
    <property type="match status" value="1"/>
</dbReference>
<evidence type="ECO:0000313" key="11">
    <source>
        <dbReference type="EMBL" id="PZA19595.1"/>
    </source>
</evidence>
<dbReference type="GO" id="GO:0005576">
    <property type="term" value="C:extracellular region"/>
    <property type="evidence" value="ECO:0007669"/>
    <property type="project" value="UniProtKB-SubCell"/>
</dbReference>
<evidence type="ECO:0000256" key="2">
    <source>
        <dbReference type="ARBA" id="ARBA00010472"/>
    </source>
</evidence>
<keyword evidence="3" id="KW-0964">Secreted</keyword>
<dbReference type="GO" id="GO:0004867">
    <property type="term" value="F:serine-type endopeptidase inhibitor activity"/>
    <property type="evidence" value="ECO:0007669"/>
    <property type="project" value="UniProtKB-KW"/>
</dbReference>
<dbReference type="OrthoDB" id="3427327at2"/>
<evidence type="ECO:0000313" key="13">
    <source>
        <dbReference type="Proteomes" id="UP000580718"/>
    </source>
</evidence>
<evidence type="ECO:0000256" key="3">
    <source>
        <dbReference type="ARBA" id="ARBA00022525"/>
    </source>
</evidence>
<evidence type="ECO:0000256" key="7">
    <source>
        <dbReference type="SAM" id="MobiDB-lite"/>
    </source>
</evidence>